<keyword evidence="2" id="KW-1185">Reference proteome</keyword>
<dbReference type="AlphaFoldDB" id="A0A1H9DJW3"/>
<sequence>MYYDRERIEELRKQGEEYVKKVEKREKGYRYQVNDTEIKCIHCGHDRFQEDKALLNSRGLSFFDLDWLNDSANIAVCKKCSFMHWFADPIIKIDN</sequence>
<evidence type="ECO:0000313" key="1">
    <source>
        <dbReference type="EMBL" id="SEQ13744.1"/>
    </source>
</evidence>
<gene>
    <name evidence="1" type="ORF">SAMN05216362_10739</name>
</gene>
<accession>A0A1H9DJW3</accession>
<reference evidence="1 2" key="1">
    <citation type="submission" date="2016-10" db="EMBL/GenBank/DDBJ databases">
        <authorList>
            <person name="de Groot N.N."/>
        </authorList>
    </citation>
    <scope>NUCLEOTIDE SEQUENCE [LARGE SCALE GENOMIC DNA]</scope>
    <source>
        <strain evidence="1 2">DSM 21633</strain>
    </source>
</reference>
<organism evidence="1 2">
    <name type="scientific">Piscibacillus halophilus</name>
    <dbReference type="NCBI Taxonomy" id="571933"/>
    <lineage>
        <taxon>Bacteria</taxon>
        <taxon>Bacillati</taxon>
        <taxon>Bacillota</taxon>
        <taxon>Bacilli</taxon>
        <taxon>Bacillales</taxon>
        <taxon>Bacillaceae</taxon>
        <taxon>Piscibacillus</taxon>
    </lineage>
</organism>
<dbReference type="STRING" id="571933.SAMN05216362_10739"/>
<dbReference type="RefSeq" id="WP_091773012.1">
    <property type="nucleotide sequence ID" value="NZ_FOES01000007.1"/>
</dbReference>
<name>A0A1H9DJW3_9BACI</name>
<dbReference type="OrthoDB" id="72206at2"/>
<dbReference type="EMBL" id="FOES01000007">
    <property type="protein sequence ID" value="SEQ13744.1"/>
    <property type="molecule type" value="Genomic_DNA"/>
</dbReference>
<evidence type="ECO:0000313" key="2">
    <source>
        <dbReference type="Proteomes" id="UP000199427"/>
    </source>
</evidence>
<evidence type="ECO:0008006" key="3">
    <source>
        <dbReference type="Google" id="ProtNLM"/>
    </source>
</evidence>
<protein>
    <recommendedName>
        <fullName evidence="3">Nucleic-acid-binding protein containing Zn-ribbon domain</fullName>
    </recommendedName>
</protein>
<dbReference type="Proteomes" id="UP000199427">
    <property type="component" value="Unassembled WGS sequence"/>
</dbReference>
<proteinExistence type="predicted"/>